<feature type="non-terminal residue" evidence="1">
    <location>
        <position position="24"/>
    </location>
</feature>
<reference evidence="1" key="1">
    <citation type="submission" date="2018-05" db="EMBL/GenBank/DDBJ databases">
        <authorList>
            <person name="Lanie J.A."/>
            <person name="Ng W.-L."/>
            <person name="Kazmierczak K.M."/>
            <person name="Andrzejewski T.M."/>
            <person name="Davidsen T.M."/>
            <person name="Wayne K.J."/>
            <person name="Tettelin H."/>
            <person name="Glass J.I."/>
            <person name="Rusch D."/>
            <person name="Podicherti R."/>
            <person name="Tsui H.-C.T."/>
            <person name="Winkler M.E."/>
        </authorList>
    </citation>
    <scope>NUCLEOTIDE SEQUENCE</scope>
</reference>
<accession>A0A382YZA7</accession>
<evidence type="ECO:0000313" key="1">
    <source>
        <dbReference type="EMBL" id="SVD88523.1"/>
    </source>
</evidence>
<dbReference type="EMBL" id="UINC01179702">
    <property type="protein sequence ID" value="SVD88523.1"/>
    <property type="molecule type" value="Genomic_DNA"/>
</dbReference>
<organism evidence="1">
    <name type="scientific">marine metagenome</name>
    <dbReference type="NCBI Taxonomy" id="408172"/>
    <lineage>
        <taxon>unclassified sequences</taxon>
        <taxon>metagenomes</taxon>
        <taxon>ecological metagenomes</taxon>
    </lineage>
</organism>
<dbReference type="AlphaFoldDB" id="A0A382YZA7"/>
<name>A0A382YZA7_9ZZZZ</name>
<sequence length="24" mass="2602">MKGPTSLRLHLTPVLILAMLPQDG</sequence>
<protein>
    <submittedName>
        <fullName evidence="1">Uncharacterized protein</fullName>
    </submittedName>
</protein>
<proteinExistence type="predicted"/>
<gene>
    <name evidence="1" type="ORF">METZ01_LOCUS441377</name>
</gene>